<feature type="compositionally biased region" description="Basic and acidic residues" evidence="1">
    <location>
        <begin position="25"/>
        <end position="39"/>
    </location>
</feature>
<keyword evidence="3" id="KW-1185">Reference proteome</keyword>
<name>A0A7D5GWV6_9EURY</name>
<dbReference type="GeneID" id="56028505"/>
<feature type="compositionally biased region" description="Basic and acidic residues" evidence="1">
    <location>
        <begin position="52"/>
        <end position="76"/>
    </location>
</feature>
<feature type="region of interest" description="Disordered" evidence="1">
    <location>
        <begin position="143"/>
        <end position="163"/>
    </location>
</feature>
<reference evidence="2 3" key="1">
    <citation type="submission" date="2020-07" db="EMBL/GenBank/DDBJ databases">
        <title>Gai3-2, isolated from salt lake.</title>
        <authorList>
            <person name="Cui H."/>
            <person name="Shi X."/>
        </authorList>
    </citation>
    <scope>NUCLEOTIDE SEQUENCE [LARGE SCALE GENOMIC DNA]</scope>
    <source>
        <strain evidence="2 3">Gai3-2</strain>
    </source>
</reference>
<evidence type="ECO:0000313" key="3">
    <source>
        <dbReference type="Proteomes" id="UP000509750"/>
    </source>
</evidence>
<sequence length="163" mass="16971">MSDGNDRTDSGDDPPDDGVLDPDDLDIRERDEVYERGEGRYVISTGAGGVEVEERRTNDGPTRPEDGPSGPPDERPHLDALAAELDALSAPYGLALAGRADDETASIQVAATDPADVLGAAVRWYAEQVDPSSDADETAAALLTAAGIDAGDDTDDGTDEDAE</sequence>
<protein>
    <submittedName>
        <fullName evidence="2">Uncharacterized protein</fullName>
    </submittedName>
</protein>
<feature type="compositionally biased region" description="Acidic residues" evidence="1">
    <location>
        <begin position="150"/>
        <end position="163"/>
    </location>
</feature>
<gene>
    <name evidence="2" type="ORF">HUG10_06690</name>
</gene>
<dbReference type="Pfam" id="PF24332">
    <property type="entry name" value="DUF7500"/>
    <property type="match status" value="1"/>
</dbReference>
<dbReference type="OrthoDB" id="386199at2157"/>
<accession>A0A7D5GWV6</accession>
<evidence type="ECO:0000313" key="2">
    <source>
        <dbReference type="EMBL" id="QLG27249.1"/>
    </source>
</evidence>
<feature type="region of interest" description="Disordered" evidence="1">
    <location>
        <begin position="1"/>
        <end position="76"/>
    </location>
</feature>
<dbReference type="RefSeq" id="WP_179168824.1">
    <property type="nucleotide sequence ID" value="NZ_CP058529.1"/>
</dbReference>
<dbReference type="EMBL" id="CP058529">
    <property type="protein sequence ID" value="QLG27249.1"/>
    <property type="molecule type" value="Genomic_DNA"/>
</dbReference>
<feature type="compositionally biased region" description="Acidic residues" evidence="1">
    <location>
        <begin position="11"/>
        <end position="24"/>
    </location>
</feature>
<dbReference type="Proteomes" id="UP000509750">
    <property type="component" value="Chromosome"/>
</dbReference>
<organism evidence="2 3">
    <name type="scientific">Halorarum halophilum</name>
    <dbReference type="NCBI Taxonomy" id="2743090"/>
    <lineage>
        <taxon>Archaea</taxon>
        <taxon>Methanobacteriati</taxon>
        <taxon>Methanobacteriota</taxon>
        <taxon>Stenosarchaea group</taxon>
        <taxon>Halobacteria</taxon>
        <taxon>Halobacteriales</taxon>
        <taxon>Haloferacaceae</taxon>
        <taxon>Halorarum</taxon>
    </lineage>
</organism>
<dbReference type="KEGG" id="halg:HUG10_06690"/>
<feature type="compositionally biased region" description="Basic and acidic residues" evidence="1">
    <location>
        <begin position="1"/>
        <end position="10"/>
    </location>
</feature>
<evidence type="ECO:0000256" key="1">
    <source>
        <dbReference type="SAM" id="MobiDB-lite"/>
    </source>
</evidence>
<proteinExistence type="predicted"/>
<dbReference type="InterPro" id="IPR055923">
    <property type="entry name" value="DUF7500"/>
</dbReference>
<dbReference type="AlphaFoldDB" id="A0A7D5GWV6"/>